<dbReference type="Gene3D" id="2.40.160.10">
    <property type="entry name" value="Porin"/>
    <property type="match status" value="1"/>
</dbReference>
<dbReference type="RefSeq" id="WP_062150762.1">
    <property type="nucleotide sequence ID" value="NZ_CP012373.2"/>
</dbReference>
<evidence type="ECO:0000313" key="4">
    <source>
        <dbReference type="Proteomes" id="UP000234271"/>
    </source>
</evidence>
<dbReference type="SUPFAM" id="SSF56935">
    <property type="entry name" value="Porins"/>
    <property type="match status" value="1"/>
</dbReference>
<dbReference type="AlphaFoldDB" id="A0A2N9YIJ7"/>
<feature type="signal peptide" evidence="1">
    <location>
        <begin position="1"/>
        <end position="23"/>
    </location>
</feature>
<dbReference type="GO" id="GO:0016020">
    <property type="term" value="C:membrane"/>
    <property type="evidence" value="ECO:0007669"/>
    <property type="project" value="InterPro"/>
</dbReference>
<dbReference type="Proteomes" id="UP000234271">
    <property type="component" value="Chromosome"/>
</dbReference>
<dbReference type="InterPro" id="IPR023614">
    <property type="entry name" value="Porin_dom_sf"/>
</dbReference>
<dbReference type="OrthoDB" id="974738at2"/>
<accession>A0A2N9YIJ7</accession>
<keyword evidence="4" id="KW-1185">Reference proteome</keyword>
<proteinExistence type="predicted"/>
<dbReference type="Pfam" id="PF13609">
    <property type="entry name" value="Porin_4"/>
    <property type="match status" value="1"/>
</dbReference>
<evidence type="ECO:0000313" key="3">
    <source>
        <dbReference type="EMBL" id="AUI70348.1"/>
    </source>
</evidence>
<evidence type="ECO:0000259" key="2">
    <source>
        <dbReference type="Pfam" id="PF13609"/>
    </source>
</evidence>
<dbReference type="STRING" id="288004.AL038_06625"/>
<protein>
    <submittedName>
        <fullName evidence="3">Porin</fullName>
    </submittedName>
</protein>
<sequence>MKQKTLVSSVTAALLAVSPFVLADDMSDMKVQIDQLQKRINTLESSGGSGAIITAPKPKYGLTLKGHVNRAVMYADDGIDGDTFFVDNDNSSSRLNIDGKAAVSDDVTVGVAWELEYQSNASNNVTMKQTASNSSQDFFKERKIELYFDSKTLGRLWLGQGDMASNTTTEQDLSGTSVAGYSLLNGVGGGLSFRDSDAVNNPAVVTINKVTTNFDGLSRDDRVRYDTPSLGGLMLSASATTGGAWDAAAYLARSFGPVKVAAAGFYADPQDLKTYESRYGGSASFLYEPVGVSLTLAYGQESYDLSKSTRDDEATSYYAKLGYQFKGSDVGKTAIALSYGVTEDYAQVDDELDSWGLGLVQNIDKAATEVYFQYQGFTLDRTNANLEDIYVLMGGARVKF</sequence>
<feature type="domain" description="Porin" evidence="2">
    <location>
        <begin position="11"/>
        <end position="376"/>
    </location>
</feature>
<feature type="chain" id="PRO_5014925765" evidence="1">
    <location>
        <begin position="24"/>
        <end position="400"/>
    </location>
</feature>
<name>A0A2N9YIJ7_9GAMM</name>
<evidence type="ECO:0000256" key="1">
    <source>
        <dbReference type="SAM" id="SignalP"/>
    </source>
</evidence>
<keyword evidence="1" id="KW-0732">Signal</keyword>
<reference evidence="4" key="1">
    <citation type="submission" date="2016-12" db="EMBL/GenBank/DDBJ databases">
        <title>Complete Genome Sequence of Beggiatoa leptomitiformis D-401.</title>
        <authorList>
            <person name="Fomenkov A."/>
            <person name="Vincze T."/>
            <person name="Grabovich M."/>
            <person name="Anton B.P."/>
            <person name="Dubinina G."/>
            <person name="Orlova M."/>
            <person name="Belousova E."/>
            <person name="Roberts R.J."/>
        </authorList>
    </citation>
    <scope>NUCLEOTIDE SEQUENCE [LARGE SCALE GENOMIC DNA]</scope>
    <source>
        <strain evidence="4">D-401</strain>
    </source>
</reference>
<gene>
    <name evidence="3" type="ORF">BLE401_17680</name>
</gene>
<dbReference type="InterPro" id="IPR033900">
    <property type="entry name" value="Gram_neg_porin_domain"/>
</dbReference>
<dbReference type="KEGG" id="blep:AL038_06625"/>
<dbReference type="GO" id="GO:0015288">
    <property type="term" value="F:porin activity"/>
    <property type="evidence" value="ECO:0007669"/>
    <property type="project" value="InterPro"/>
</dbReference>
<dbReference type="EMBL" id="CP018889">
    <property type="protein sequence ID" value="AUI70348.1"/>
    <property type="molecule type" value="Genomic_DNA"/>
</dbReference>
<organism evidence="3 4">
    <name type="scientific">Beggiatoa leptomitoformis</name>
    <dbReference type="NCBI Taxonomy" id="288004"/>
    <lineage>
        <taxon>Bacteria</taxon>
        <taxon>Pseudomonadati</taxon>
        <taxon>Pseudomonadota</taxon>
        <taxon>Gammaproteobacteria</taxon>
        <taxon>Thiotrichales</taxon>
        <taxon>Thiotrichaceae</taxon>
        <taxon>Beggiatoa</taxon>
    </lineage>
</organism>